<reference evidence="2 3" key="1">
    <citation type="submission" date="2014-06" db="EMBL/GenBank/DDBJ databases">
        <authorList>
            <person name="Swart Estienne"/>
        </authorList>
    </citation>
    <scope>NUCLEOTIDE SEQUENCE [LARGE SCALE GENOMIC DNA]</scope>
    <source>
        <strain evidence="2 3">130c</strain>
    </source>
</reference>
<dbReference type="Proteomes" id="UP000039865">
    <property type="component" value="Unassembled WGS sequence"/>
</dbReference>
<evidence type="ECO:0000313" key="2">
    <source>
        <dbReference type="EMBL" id="CDW83717.1"/>
    </source>
</evidence>
<dbReference type="EMBL" id="CCKQ01012109">
    <property type="protein sequence ID" value="CDW83717.1"/>
    <property type="molecule type" value="Genomic_DNA"/>
</dbReference>
<sequence>MRSTALINNVQRKLLDNDEDLKEKKSNAIEFINKMQQTKEGYQFLLDSAEKAGIYTRKRQLSRSTLANSYYFEHIHDQNIEQHQKLVNIKSDREQNYLPIEEIQMKKKDHTKRVDYYMNVLPDESDFKLRTDLQHELSQLTSEDINEDKKLRSEEKPKTQEQKTRNIRQQILSNVIKNNGSPLKLEIFDNNIMDAKQSRESKTNINSSTKEKMSKILKRRGTAYIPEADTGLNQIEEKSFLGYEKSQDKTVSVLEQKSQEDIPSRQQINGIHNRSPTIRQSTVLYSKKRQTVAQSRASGVSSQLSQNNNQIGLILQSLEQSKAFQGFFLKLAEDDSALRWSKLNRNTFKQFLQDRYGRKISERMITYIEANFGTLYRIEFKAFIRIIRDFIKSGPATWQKFTFTSFNITGNNQLCEHDMFQILEQFRQRDVIYFYKELFNKQQISNNYREACDDSDKIFFDGFNQDFAKISQAFNDKRYQQGKVTGDNNELKRMMLSQQQQQSSNLLSSKTTANFGKQQSISPRGNPFKFQIEQDSNRRSRMKNLSHDNTFITRTNDHEAENNGSPPAVNQLQISLGKSLNNQFKSILKDNESKFDHFKDKSNSCMKISMDDFVTQIKFENNLPQLAMDFIRHITLGIINLREIAANQNRDDKNFAIQAIQKRHTIRRYDNQSDFDLEDEQYIKNIQNIAANNKSIYLITNQSAQAKSQKFVLYFVKQLLKKDYDYVLKSFKDLSANPDEPDIIKIYLTQQSVEKNMGTQIEKDRLVFNFYDYDRDGVLNGLDLLNLVDNFPKGSLIYQEVRLVSDLYVKRTMITKPRQPVDFLKFEKFRVMVLPMIYEDLKMQESIILQELKNKLRRTMDCPNFFEI</sequence>
<evidence type="ECO:0000256" key="1">
    <source>
        <dbReference type="SAM" id="MobiDB-lite"/>
    </source>
</evidence>
<feature type="region of interest" description="Disordered" evidence="1">
    <location>
        <begin position="140"/>
        <end position="165"/>
    </location>
</feature>
<keyword evidence="3" id="KW-1185">Reference proteome</keyword>
<evidence type="ECO:0008006" key="4">
    <source>
        <dbReference type="Google" id="ProtNLM"/>
    </source>
</evidence>
<name>A0A078AR44_STYLE</name>
<dbReference type="InParanoid" id="A0A078AR44"/>
<dbReference type="AlphaFoldDB" id="A0A078AR44"/>
<protein>
    <recommendedName>
        <fullName evidence="4">EF-hand domain-containing protein</fullName>
    </recommendedName>
</protein>
<dbReference type="OrthoDB" id="10662139at2759"/>
<feature type="compositionally biased region" description="Basic and acidic residues" evidence="1">
    <location>
        <begin position="147"/>
        <end position="164"/>
    </location>
</feature>
<gene>
    <name evidence="2" type="primary">Contig7752.g8262</name>
    <name evidence="2" type="ORF">STYLEM_12765</name>
</gene>
<evidence type="ECO:0000313" key="3">
    <source>
        <dbReference type="Proteomes" id="UP000039865"/>
    </source>
</evidence>
<dbReference type="InterPro" id="IPR018247">
    <property type="entry name" value="EF_Hand_1_Ca_BS"/>
</dbReference>
<dbReference type="PROSITE" id="PS00018">
    <property type="entry name" value="EF_HAND_1"/>
    <property type="match status" value="1"/>
</dbReference>
<proteinExistence type="predicted"/>
<accession>A0A078AR44</accession>
<organism evidence="2 3">
    <name type="scientific">Stylonychia lemnae</name>
    <name type="common">Ciliate</name>
    <dbReference type="NCBI Taxonomy" id="5949"/>
    <lineage>
        <taxon>Eukaryota</taxon>
        <taxon>Sar</taxon>
        <taxon>Alveolata</taxon>
        <taxon>Ciliophora</taxon>
        <taxon>Intramacronucleata</taxon>
        <taxon>Spirotrichea</taxon>
        <taxon>Stichotrichia</taxon>
        <taxon>Sporadotrichida</taxon>
        <taxon>Oxytrichidae</taxon>
        <taxon>Stylonychinae</taxon>
        <taxon>Stylonychia</taxon>
    </lineage>
</organism>